<proteinExistence type="predicted"/>
<gene>
    <name evidence="1" type="ORF">UFOVP247_83</name>
</gene>
<dbReference type="EMBL" id="LR798288">
    <property type="protein sequence ID" value="CAB5221104.1"/>
    <property type="molecule type" value="Genomic_DNA"/>
</dbReference>
<accession>A0A6J7WYF4</accession>
<reference evidence="1" key="1">
    <citation type="submission" date="2020-05" db="EMBL/GenBank/DDBJ databases">
        <authorList>
            <person name="Chiriac C."/>
            <person name="Salcher M."/>
            <person name="Ghai R."/>
            <person name="Kavagutti S V."/>
        </authorList>
    </citation>
    <scope>NUCLEOTIDE SEQUENCE</scope>
</reference>
<organism evidence="1">
    <name type="scientific">uncultured Caudovirales phage</name>
    <dbReference type="NCBI Taxonomy" id="2100421"/>
    <lineage>
        <taxon>Viruses</taxon>
        <taxon>Duplodnaviria</taxon>
        <taxon>Heunggongvirae</taxon>
        <taxon>Uroviricota</taxon>
        <taxon>Caudoviricetes</taxon>
        <taxon>Peduoviridae</taxon>
        <taxon>Maltschvirus</taxon>
        <taxon>Maltschvirus maltsch</taxon>
    </lineage>
</organism>
<evidence type="ECO:0000313" key="1">
    <source>
        <dbReference type="EMBL" id="CAB5221104.1"/>
    </source>
</evidence>
<sequence>MTKTPFEIRFDLLNFAQSQLTGQYYADLERAREIRDEAERETVISQLNYPTKSDIVFLAEELKNFVDSK</sequence>
<name>A0A6J7WYF4_9CAUD</name>
<protein>
    <submittedName>
        <fullName evidence="1">Uncharacterized protein</fullName>
    </submittedName>
</protein>